<dbReference type="STRING" id="29341.RSJ17_05190"/>
<dbReference type="Gene3D" id="3.40.190.290">
    <property type="match status" value="1"/>
</dbReference>
<dbReference type="InterPro" id="IPR000847">
    <property type="entry name" value="LysR_HTH_N"/>
</dbReference>
<dbReference type="Pfam" id="PF03466">
    <property type="entry name" value="LysR_substrate"/>
    <property type="match status" value="1"/>
</dbReference>
<dbReference type="PRINTS" id="PR00039">
    <property type="entry name" value="HTHLYSR"/>
</dbReference>
<dbReference type="GO" id="GO:0000976">
    <property type="term" value="F:transcription cis-regulatory region binding"/>
    <property type="evidence" value="ECO:0007669"/>
    <property type="project" value="TreeGrafter"/>
</dbReference>
<dbReference type="PANTHER" id="PTHR30126">
    <property type="entry name" value="HTH-TYPE TRANSCRIPTIONAL REGULATOR"/>
    <property type="match status" value="1"/>
</dbReference>
<keyword evidence="2" id="KW-0805">Transcription regulation</keyword>
<dbReference type="PANTHER" id="PTHR30126:SF64">
    <property type="entry name" value="HTH-TYPE TRANSCRIPTIONAL REGULATOR CITR"/>
    <property type="match status" value="1"/>
</dbReference>
<comment type="similarity">
    <text evidence="1">Belongs to the LysR transcriptional regulatory family.</text>
</comment>
<accession>A0A0C1TYE8</accession>
<proteinExistence type="inferred from homology"/>
<evidence type="ECO:0000256" key="4">
    <source>
        <dbReference type="ARBA" id="ARBA00023163"/>
    </source>
</evidence>
<dbReference type="GO" id="GO:0003700">
    <property type="term" value="F:DNA-binding transcription factor activity"/>
    <property type="evidence" value="ECO:0007669"/>
    <property type="project" value="InterPro"/>
</dbReference>
<sequence>MNINYFISFIETVKQDSISKASKKLHMTQSALSQQLQALEKSLDSKLLIRSNKGVDLTDEGEIVLSYAETLVNLYENMVKELDQCKNSLIQEIKISTCNSVGEYLLPCTLHLYKKSHDDARFVLKNEHTKRVIEHVLDCSADIGFIDCEINIDGVECFNICNNNLLFVHSSKIDMEKDSISLNEIAALPLIIGSKGSGIRDSIEDMFSNITGTKKKVNIEMELDTIESIKASVIANHGVSILPNTSVKQEIHSGILKTLSIIDAKPKCKICLISSKSKASQPHIKNFIQYIMKYGRETFC</sequence>
<dbReference type="PROSITE" id="PS50931">
    <property type="entry name" value="HTH_LYSR"/>
    <property type="match status" value="1"/>
</dbReference>
<feature type="domain" description="HTH lysR-type" evidence="5">
    <location>
        <begin position="1"/>
        <end position="58"/>
    </location>
</feature>
<dbReference type="FunFam" id="1.10.10.10:FF:000001">
    <property type="entry name" value="LysR family transcriptional regulator"/>
    <property type="match status" value="1"/>
</dbReference>
<dbReference type="InterPro" id="IPR036388">
    <property type="entry name" value="WH-like_DNA-bd_sf"/>
</dbReference>
<dbReference type="OrthoDB" id="119203at2"/>
<dbReference type="InterPro" id="IPR005119">
    <property type="entry name" value="LysR_subst-bd"/>
</dbReference>
<gene>
    <name evidence="6" type="ORF">U732_478</name>
</gene>
<reference evidence="6 7" key="1">
    <citation type="journal article" date="2015" name="Infect. Genet. Evol.">
        <title>Genomic sequences of six botulinum neurotoxin-producing strains representing three clostridial species illustrate the mobility and diversity of botulinum neurotoxin genes.</title>
        <authorList>
            <person name="Smith T.J."/>
            <person name="Hill K.K."/>
            <person name="Xie G."/>
            <person name="Foley B.T."/>
            <person name="Williamson C.H."/>
            <person name="Foster J.T."/>
            <person name="Johnson S.L."/>
            <person name="Chertkov O."/>
            <person name="Teshima H."/>
            <person name="Gibbons H.S."/>
            <person name="Johnsky L.A."/>
            <person name="Karavis M.A."/>
            <person name="Smith L.A."/>
        </authorList>
    </citation>
    <scope>NUCLEOTIDE SEQUENCE [LARGE SCALE GENOMIC DNA]</scope>
    <source>
        <strain evidence="6 7">CDC 2741</strain>
    </source>
</reference>
<evidence type="ECO:0000313" key="7">
    <source>
        <dbReference type="Proteomes" id="UP000031366"/>
    </source>
</evidence>
<dbReference type="EMBL" id="AYSO01000020">
    <property type="protein sequence ID" value="KIE44363.1"/>
    <property type="molecule type" value="Genomic_DNA"/>
</dbReference>
<dbReference type="InterPro" id="IPR036390">
    <property type="entry name" value="WH_DNA-bd_sf"/>
</dbReference>
<evidence type="ECO:0000256" key="1">
    <source>
        <dbReference type="ARBA" id="ARBA00009437"/>
    </source>
</evidence>
<protein>
    <submittedName>
        <fullName evidence="6">Bacterial regulatory helix-turn-helix, lysR family protein</fullName>
    </submittedName>
</protein>
<evidence type="ECO:0000256" key="3">
    <source>
        <dbReference type="ARBA" id="ARBA00023125"/>
    </source>
</evidence>
<organism evidence="6 7">
    <name type="scientific">Clostridium argentinense CDC 2741</name>
    <dbReference type="NCBI Taxonomy" id="1418104"/>
    <lineage>
        <taxon>Bacteria</taxon>
        <taxon>Bacillati</taxon>
        <taxon>Bacillota</taxon>
        <taxon>Clostridia</taxon>
        <taxon>Eubacteriales</taxon>
        <taxon>Clostridiaceae</taxon>
        <taxon>Clostridium</taxon>
    </lineage>
</organism>
<evidence type="ECO:0000256" key="2">
    <source>
        <dbReference type="ARBA" id="ARBA00023015"/>
    </source>
</evidence>
<dbReference type="RefSeq" id="WP_039636346.1">
    <property type="nucleotide sequence ID" value="NZ_AYSO01000020.1"/>
</dbReference>
<keyword evidence="3" id="KW-0238">DNA-binding</keyword>
<keyword evidence="4" id="KW-0804">Transcription</keyword>
<dbReference type="SUPFAM" id="SSF46785">
    <property type="entry name" value="Winged helix' DNA-binding domain"/>
    <property type="match status" value="1"/>
</dbReference>
<dbReference type="Proteomes" id="UP000031366">
    <property type="component" value="Unassembled WGS sequence"/>
</dbReference>
<comment type="caution">
    <text evidence="6">The sequence shown here is derived from an EMBL/GenBank/DDBJ whole genome shotgun (WGS) entry which is preliminary data.</text>
</comment>
<evidence type="ECO:0000313" key="6">
    <source>
        <dbReference type="EMBL" id="KIE44363.1"/>
    </source>
</evidence>
<name>A0A0C1TYE8_9CLOT</name>
<dbReference type="SUPFAM" id="SSF53850">
    <property type="entry name" value="Periplasmic binding protein-like II"/>
    <property type="match status" value="1"/>
</dbReference>
<dbReference type="Pfam" id="PF00126">
    <property type="entry name" value="HTH_1"/>
    <property type="match status" value="1"/>
</dbReference>
<dbReference type="AlphaFoldDB" id="A0A0C1TYE8"/>
<evidence type="ECO:0000259" key="5">
    <source>
        <dbReference type="PROSITE" id="PS50931"/>
    </source>
</evidence>
<dbReference type="Gene3D" id="1.10.10.10">
    <property type="entry name" value="Winged helix-like DNA-binding domain superfamily/Winged helix DNA-binding domain"/>
    <property type="match status" value="1"/>
</dbReference>
<keyword evidence="7" id="KW-1185">Reference proteome</keyword>